<dbReference type="PANTHER" id="PTHR11895">
    <property type="entry name" value="TRANSAMIDASE"/>
    <property type="match status" value="1"/>
</dbReference>
<dbReference type="InterPro" id="IPR023631">
    <property type="entry name" value="Amidase_dom"/>
</dbReference>
<dbReference type="SUPFAM" id="SSF75304">
    <property type="entry name" value="Amidase signature (AS) enzymes"/>
    <property type="match status" value="1"/>
</dbReference>
<dbReference type="GO" id="GO:0003824">
    <property type="term" value="F:catalytic activity"/>
    <property type="evidence" value="ECO:0007669"/>
    <property type="project" value="InterPro"/>
</dbReference>
<comment type="similarity">
    <text evidence="1">Belongs to the amidase family.</text>
</comment>
<dbReference type="PROSITE" id="PS00571">
    <property type="entry name" value="AMIDASES"/>
    <property type="match status" value="1"/>
</dbReference>
<organism evidence="3 4">
    <name type="scientific">Melanomma pulvis-pyrius CBS 109.77</name>
    <dbReference type="NCBI Taxonomy" id="1314802"/>
    <lineage>
        <taxon>Eukaryota</taxon>
        <taxon>Fungi</taxon>
        <taxon>Dikarya</taxon>
        <taxon>Ascomycota</taxon>
        <taxon>Pezizomycotina</taxon>
        <taxon>Dothideomycetes</taxon>
        <taxon>Pleosporomycetidae</taxon>
        <taxon>Pleosporales</taxon>
        <taxon>Melanommataceae</taxon>
        <taxon>Melanomma</taxon>
    </lineage>
</organism>
<evidence type="ECO:0000259" key="2">
    <source>
        <dbReference type="Pfam" id="PF01425"/>
    </source>
</evidence>
<protein>
    <submittedName>
        <fullName evidence="3">Amidase signature enzyme</fullName>
    </submittedName>
</protein>
<dbReference type="PANTHER" id="PTHR11895:SF67">
    <property type="entry name" value="AMIDASE DOMAIN-CONTAINING PROTEIN"/>
    <property type="match status" value="1"/>
</dbReference>
<proteinExistence type="inferred from homology"/>
<reference evidence="3" key="1">
    <citation type="journal article" date="2020" name="Stud. Mycol.">
        <title>101 Dothideomycetes genomes: a test case for predicting lifestyles and emergence of pathogens.</title>
        <authorList>
            <person name="Haridas S."/>
            <person name="Albert R."/>
            <person name="Binder M."/>
            <person name="Bloem J."/>
            <person name="Labutti K."/>
            <person name="Salamov A."/>
            <person name="Andreopoulos B."/>
            <person name="Baker S."/>
            <person name="Barry K."/>
            <person name="Bills G."/>
            <person name="Bluhm B."/>
            <person name="Cannon C."/>
            <person name="Castanera R."/>
            <person name="Culley D."/>
            <person name="Daum C."/>
            <person name="Ezra D."/>
            <person name="Gonzalez J."/>
            <person name="Henrissat B."/>
            <person name="Kuo A."/>
            <person name="Liang C."/>
            <person name="Lipzen A."/>
            <person name="Lutzoni F."/>
            <person name="Magnuson J."/>
            <person name="Mondo S."/>
            <person name="Nolan M."/>
            <person name="Ohm R."/>
            <person name="Pangilinan J."/>
            <person name="Park H.-J."/>
            <person name="Ramirez L."/>
            <person name="Alfaro M."/>
            <person name="Sun H."/>
            <person name="Tritt A."/>
            <person name="Yoshinaga Y."/>
            <person name="Zwiers L.-H."/>
            <person name="Turgeon B."/>
            <person name="Goodwin S."/>
            <person name="Spatafora J."/>
            <person name="Crous P."/>
            <person name="Grigoriev I."/>
        </authorList>
    </citation>
    <scope>NUCLEOTIDE SEQUENCE</scope>
    <source>
        <strain evidence="3">CBS 109.77</strain>
    </source>
</reference>
<dbReference type="Pfam" id="PF01425">
    <property type="entry name" value="Amidase"/>
    <property type="match status" value="1"/>
</dbReference>
<name>A0A6A6WS48_9PLEO</name>
<dbReference type="EMBL" id="MU002414">
    <property type="protein sequence ID" value="KAF2786735.1"/>
    <property type="molecule type" value="Genomic_DNA"/>
</dbReference>
<dbReference type="InterPro" id="IPR036928">
    <property type="entry name" value="AS_sf"/>
</dbReference>
<dbReference type="OrthoDB" id="421993at2759"/>
<dbReference type="InterPro" id="IPR020556">
    <property type="entry name" value="Amidase_CS"/>
</dbReference>
<evidence type="ECO:0000256" key="1">
    <source>
        <dbReference type="ARBA" id="ARBA00009199"/>
    </source>
</evidence>
<dbReference type="Proteomes" id="UP000799757">
    <property type="component" value="Unassembled WGS sequence"/>
</dbReference>
<accession>A0A6A6WS48</accession>
<gene>
    <name evidence="3" type="ORF">K505DRAFT_317923</name>
</gene>
<evidence type="ECO:0000313" key="4">
    <source>
        <dbReference type="Proteomes" id="UP000799757"/>
    </source>
</evidence>
<dbReference type="Gene3D" id="3.90.1300.10">
    <property type="entry name" value="Amidase signature (AS) domain"/>
    <property type="match status" value="1"/>
</dbReference>
<evidence type="ECO:0000313" key="3">
    <source>
        <dbReference type="EMBL" id="KAF2786735.1"/>
    </source>
</evidence>
<feature type="domain" description="Amidase" evidence="2">
    <location>
        <begin position="149"/>
        <end position="558"/>
    </location>
</feature>
<dbReference type="AlphaFoldDB" id="A0A6A6WS48"/>
<sequence>MSGAPTGLFINYPDPRAHDVPYKAPPPGKNPVIKGLVLHYLSYVATSVPFLPSLLWSNAGFNLLRNLKELDNIEALYNPAVIPISRPGEEAPASYTSVSNLRAPPQSPASGRFYTVADFHNAYKTGKLTPSEVAEALLPLIRRDVEKRSPHSTAFVDTKVELVRSAAEASTRRWKEGKPLGALDGVPFAIKDEMDFEGYKRYCGTSHDYTEGRDTASSWCAKKIAEEGAVFMGKLSMHELGLDTTNNNLTWGTPLNPYNDRYYCGGSSGGAAYAVASGLVPFAIGSDGGGSVRIPSNFCGLYGLKPSHGRVSTAPLIQFANTTVVQGPLASNMADLEISYRVLAQPDPSHPVSRQFAPPRPLSAPGNKILGICKPWFDRAEPVVQEACNSALQYLTSELGYQIIDITLPFTHEGQLAHAMTILSEAATAQPSTAGLSPANKILLKVGASTPARDFLLAQRLRNLIMQHLAHLFQTHPGLIIVTPTTPTVGWPIGDGELAYGVSDGNTQVRTMEYVWLANFTGVPCIQFPVGYVDGVQGKGKVPVGLMGHGEWGSEDSLIEFGFDGERWVGEGLKGGRLRPEGWVDVLKS</sequence>
<dbReference type="InterPro" id="IPR000120">
    <property type="entry name" value="Amidase"/>
</dbReference>
<keyword evidence="4" id="KW-1185">Reference proteome</keyword>